<dbReference type="PANTHER" id="PTHR43163">
    <property type="entry name" value="DIPEPTIDE TRANSPORT SYSTEM PERMEASE PROTEIN DPPB-RELATED"/>
    <property type="match status" value="1"/>
</dbReference>
<dbReference type="InterPro" id="IPR045621">
    <property type="entry name" value="BPD_transp_1_N"/>
</dbReference>
<dbReference type="RefSeq" id="WP_378614869.1">
    <property type="nucleotide sequence ID" value="NZ_JBHSAX010000019.1"/>
</dbReference>
<dbReference type="PANTHER" id="PTHR43163:SF3">
    <property type="entry name" value="PEPTIDE ABC TRANSPORTER PERMEASE PROTEIN"/>
    <property type="match status" value="1"/>
</dbReference>
<reference evidence="10" key="1">
    <citation type="journal article" date="2019" name="Int. J. Syst. Evol. Microbiol.">
        <title>The Global Catalogue of Microorganisms (GCM) 10K type strain sequencing project: providing services to taxonomists for standard genome sequencing and annotation.</title>
        <authorList>
            <consortium name="The Broad Institute Genomics Platform"/>
            <consortium name="The Broad Institute Genome Sequencing Center for Infectious Disease"/>
            <person name="Wu L."/>
            <person name="Ma J."/>
        </authorList>
    </citation>
    <scope>NUCLEOTIDE SEQUENCE [LARGE SCALE GENOMIC DNA]</scope>
    <source>
        <strain evidence="10">CGMCC 4.7330</strain>
    </source>
</reference>
<evidence type="ECO:0000256" key="2">
    <source>
        <dbReference type="ARBA" id="ARBA00022448"/>
    </source>
</evidence>
<evidence type="ECO:0000313" key="10">
    <source>
        <dbReference type="Proteomes" id="UP001595696"/>
    </source>
</evidence>
<proteinExistence type="inferred from homology"/>
<dbReference type="CDD" id="cd06261">
    <property type="entry name" value="TM_PBP2"/>
    <property type="match status" value="1"/>
</dbReference>
<keyword evidence="6 7" id="KW-0472">Membrane</keyword>
<comment type="subcellular location">
    <subcellularLocation>
        <location evidence="1 7">Cell membrane</location>
        <topology evidence="1 7">Multi-pass membrane protein</topology>
    </subcellularLocation>
</comment>
<keyword evidence="5 7" id="KW-1133">Transmembrane helix</keyword>
<dbReference type="InterPro" id="IPR035906">
    <property type="entry name" value="MetI-like_sf"/>
</dbReference>
<evidence type="ECO:0000256" key="3">
    <source>
        <dbReference type="ARBA" id="ARBA00022475"/>
    </source>
</evidence>
<feature type="transmembrane region" description="Helical" evidence="7">
    <location>
        <begin position="12"/>
        <end position="31"/>
    </location>
</feature>
<dbReference type="Proteomes" id="UP001595696">
    <property type="component" value="Unassembled WGS sequence"/>
</dbReference>
<protein>
    <submittedName>
        <fullName evidence="9">ABC transporter permease</fullName>
    </submittedName>
</protein>
<evidence type="ECO:0000256" key="6">
    <source>
        <dbReference type="ARBA" id="ARBA00023136"/>
    </source>
</evidence>
<feature type="transmembrane region" description="Helical" evidence="7">
    <location>
        <begin position="243"/>
        <end position="269"/>
    </location>
</feature>
<evidence type="ECO:0000256" key="7">
    <source>
        <dbReference type="RuleBase" id="RU363032"/>
    </source>
</evidence>
<feature type="transmembrane region" description="Helical" evidence="7">
    <location>
        <begin position="107"/>
        <end position="129"/>
    </location>
</feature>
<evidence type="ECO:0000256" key="1">
    <source>
        <dbReference type="ARBA" id="ARBA00004651"/>
    </source>
</evidence>
<evidence type="ECO:0000259" key="8">
    <source>
        <dbReference type="PROSITE" id="PS50928"/>
    </source>
</evidence>
<evidence type="ECO:0000313" key="9">
    <source>
        <dbReference type="EMBL" id="MFC3965115.1"/>
    </source>
</evidence>
<keyword evidence="2 7" id="KW-0813">Transport</keyword>
<keyword evidence="3" id="KW-1003">Cell membrane</keyword>
<organism evidence="9 10">
    <name type="scientific">Nocardia jiangsuensis</name>
    <dbReference type="NCBI Taxonomy" id="1691563"/>
    <lineage>
        <taxon>Bacteria</taxon>
        <taxon>Bacillati</taxon>
        <taxon>Actinomycetota</taxon>
        <taxon>Actinomycetes</taxon>
        <taxon>Mycobacteriales</taxon>
        <taxon>Nocardiaceae</taxon>
        <taxon>Nocardia</taxon>
    </lineage>
</organism>
<feature type="transmembrane region" description="Helical" evidence="7">
    <location>
        <begin position="289"/>
        <end position="308"/>
    </location>
</feature>
<dbReference type="PROSITE" id="PS50928">
    <property type="entry name" value="ABC_TM1"/>
    <property type="match status" value="1"/>
</dbReference>
<name>A0ABV8DY86_9NOCA</name>
<evidence type="ECO:0000256" key="4">
    <source>
        <dbReference type="ARBA" id="ARBA00022692"/>
    </source>
</evidence>
<keyword evidence="10" id="KW-1185">Reference proteome</keyword>
<dbReference type="EMBL" id="JBHSAX010000019">
    <property type="protein sequence ID" value="MFC3965115.1"/>
    <property type="molecule type" value="Genomic_DNA"/>
</dbReference>
<dbReference type="Pfam" id="PF19300">
    <property type="entry name" value="BPD_transp_1_N"/>
    <property type="match status" value="1"/>
</dbReference>
<sequence>MSWALTRWALRRLGTAAVVLAVVAVLVFVLFEALDSDAATVLLARQGGAEPSREQLAALRAELGLDRPAPVRFADWVVRFAHGDLGTSLLSGRPVADVLLGRLANSATLALVTAVLLVPLAIGLGLVAGARPGSRTDRAISMGALTAESLPPFVSGVVLIATVALTLRLLPAVSLLPTGASAWSRPEILVLPVLCLLAGLAPHPVRMVRAQTAQVMAAPYIRTARLNGVRGPRLLLRHVAPNAISAAVHPLAGALVGLIGGIAVVETLFVYPGVAQELLRAVAGRDFPFVQSAAVLLAAAGVGLYLIADLVTMLTSPRARDLVLERR</sequence>
<keyword evidence="4 7" id="KW-0812">Transmembrane</keyword>
<comment type="caution">
    <text evidence="9">The sequence shown here is derived from an EMBL/GenBank/DDBJ whole genome shotgun (WGS) entry which is preliminary data.</text>
</comment>
<dbReference type="SUPFAM" id="SSF161098">
    <property type="entry name" value="MetI-like"/>
    <property type="match status" value="1"/>
</dbReference>
<accession>A0ABV8DY86</accession>
<dbReference type="Pfam" id="PF00528">
    <property type="entry name" value="BPD_transp_1"/>
    <property type="match status" value="1"/>
</dbReference>
<comment type="similarity">
    <text evidence="7">Belongs to the binding-protein-dependent transport system permease family.</text>
</comment>
<evidence type="ECO:0000256" key="5">
    <source>
        <dbReference type="ARBA" id="ARBA00022989"/>
    </source>
</evidence>
<dbReference type="Gene3D" id="1.10.3720.10">
    <property type="entry name" value="MetI-like"/>
    <property type="match status" value="1"/>
</dbReference>
<feature type="transmembrane region" description="Helical" evidence="7">
    <location>
        <begin position="182"/>
        <end position="201"/>
    </location>
</feature>
<dbReference type="InterPro" id="IPR000515">
    <property type="entry name" value="MetI-like"/>
</dbReference>
<feature type="domain" description="ABC transmembrane type-1" evidence="8">
    <location>
        <begin position="103"/>
        <end position="308"/>
    </location>
</feature>
<feature type="transmembrane region" description="Helical" evidence="7">
    <location>
        <begin position="150"/>
        <end position="170"/>
    </location>
</feature>
<gene>
    <name evidence="9" type="ORF">ACFO0B_24270</name>
</gene>